<dbReference type="InterPro" id="IPR000944">
    <property type="entry name" value="Tscrpt_reg_Rrf2"/>
</dbReference>
<protein>
    <submittedName>
        <fullName evidence="2">Rrf2 family transcriptional regulator</fullName>
    </submittedName>
</protein>
<dbReference type="OrthoDB" id="9800519at2"/>
<dbReference type="Pfam" id="PF02082">
    <property type="entry name" value="Rrf2"/>
    <property type="match status" value="1"/>
</dbReference>
<dbReference type="Proteomes" id="UP000297535">
    <property type="component" value="Unassembled WGS sequence"/>
</dbReference>
<accession>A0A4Z0NQX6</accession>
<dbReference type="GO" id="GO:0003700">
    <property type="term" value="F:DNA-binding transcription factor activity"/>
    <property type="evidence" value="ECO:0007669"/>
    <property type="project" value="TreeGrafter"/>
</dbReference>
<gene>
    <name evidence="2" type="ORF">EU555_12035</name>
</gene>
<dbReference type="InterPro" id="IPR036388">
    <property type="entry name" value="WH-like_DNA-bd_sf"/>
</dbReference>
<name>A0A4Z0NQX6_9HYPH</name>
<dbReference type="Gene3D" id="1.10.10.10">
    <property type="entry name" value="Winged helix-like DNA-binding domain superfamily/Winged helix DNA-binding domain"/>
    <property type="match status" value="1"/>
</dbReference>
<feature type="compositionally biased region" description="Low complexity" evidence="1">
    <location>
        <begin position="1"/>
        <end position="19"/>
    </location>
</feature>
<dbReference type="GO" id="GO:0005829">
    <property type="term" value="C:cytosol"/>
    <property type="evidence" value="ECO:0007669"/>
    <property type="project" value="TreeGrafter"/>
</dbReference>
<proteinExistence type="predicted"/>
<dbReference type="SUPFAM" id="SSF46785">
    <property type="entry name" value="Winged helix' DNA-binding domain"/>
    <property type="match status" value="1"/>
</dbReference>
<dbReference type="EMBL" id="SRLB01000008">
    <property type="protein sequence ID" value="TGD99259.1"/>
    <property type="molecule type" value="Genomic_DNA"/>
</dbReference>
<sequence length="196" mass="19389">MRKPPAAVLAASAPPAGADARLDARAPAPASPRRPEPASALAPPRLALALAAMVDIALHARPQPVSAKALAARHALPPRHLEAVLQALVHHGLLKGLRGPHGGYELARERRRISAGDIARAVLGPGAAAAPDPADGGSAVTGSAGTGLAGLVVAPLVAEAAGAYLAALDAVTVEDLCGRAEAAQVAGPRAGPDFTI</sequence>
<comment type="caution">
    <text evidence="2">The sequence shown here is derived from an EMBL/GenBank/DDBJ whole genome shotgun (WGS) entry which is preliminary data.</text>
</comment>
<dbReference type="PROSITE" id="PS51197">
    <property type="entry name" value="HTH_RRF2_2"/>
    <property type="match status" value="1"/>
</dbReference>
<evidence type="ECO:0000313" key="2">
    <source>
        <dbReference type="EMBL" id="TGD99259.1"/>
    </source>
</evidence>
<evidence type="ECO:0000256" key="1">
    <source>
        <dbReference type="SAM" id="MobiDB-lite"/>
    </source>
</evidence>
<reference evidence="2 3" key="1">
    <citation type="submission" date="2019-04" db="EMBL/GenBank/DDBJ databases">
        <authorList>
            <person name="Feng G."/>
            <person name="Zhu H."/>
        </authorList>
    </citation>
    <scope>NUCLEOTIDE SEQUENCE [LARGE SCALE GENOMIC DNA]</scope>
    <source>
        <strain evidence="2 3">6HR-1</strain>
    </source>
</reference>
<organism evidence="2 3">
    <name type="scientific">Methylobacterium nonmethylotrophicum</name>
    <dbReference type="NCBI Taxonomy" id="1141884"/>
    <lineage>
        <taxon>Bacteria</taxon>
        <taxon>Pseudomonadati</taxon>
        <taxon>Pseudomonadota</taxon>
        <taxon>Alphaproteobacteria</taxon>
        <taxon>Hyphomicrobiales</taxon>
        <taxon>Methylobacteriaceae</taxon>
        <taxon>Methylobacterium</taxon>
    </lineage>
</organism>
<dbReference type="PANTHER" id="PTHR33221">
    <property type="entry name" value="WINGED HELIX-TURN-HELIX TRANSCRIPTIONAL REGULATOR, RRF2 FAMILY"/>
    <property type="match status" value="1"/>
</dbReference>
<evidence type="ECO:0000313" key="3">
    <source>
        <dbReference type="Proteomes" id="UP000297535"/>
    </source>
</evidence>
<keyword evidence="3" id="KW-1185">Reference proteome</keyword>
<feature type="region of interest" description="Disordered" evidence="1">
    <location>
        <begin position="1"/>
        <end position="40"/>
    </location>
</feature>
<dbReference type="InterPro" id="IPR036390">
    <property type="entry name" value="WH_DNA-bd_sf"/>
</dbReference>
<dbReference type="PANTHER" id="PTHR33221:SF15">
    <property type="entry name" value="HTH-TYPE TRANSCRIPTIONAL REGULATOR YWGB-RELATED"/>
    <property type="match status" value="1"/>
</dbReference>
<dbReference type="AlphaFoldDB" id="A0A4Z0NQX6"/>